<gene>
    <name evidence="2" type="ORF">L1I30_08855</name>
</gene>
<evidence type="ECO:0000313" key="2">
    <source>
        <dbReference type="EMBL" id="MCF4101772.1"/>
    </source>
</evidence>
<dbReference type="Proteomes" id="UP001179363">
    <property type="component" value="Unassembled WGS sequence"/>
</dbReference>
<accession>A0ABS9EFV3</accession>
<keyword evidence="1" id="KW-0472">Membrane</keyword>
<keyword evidence="1" id="KW-1133">Transmembrane helix</keyword>
<evidence type="ECO:0000256" key="1">
    <source>
        <dbReference type="SAM" id="Phobius"/>
    </source>
</evidence>
<organism evidence="2 3">
    <name type="scientific">Gillisia lutea</name>
    <dbReference type="NCBI Taxonomy" id="2909668"/>
    <lineage>
        <taxon>Bacteria</taxon>
        <taxon>Pseudomonadati</taxon>
        <taxon>Bacteroidota</taxon>
        <taxon>Flavobacteriia</taxon>
        <taxon>Flavobacteriales</taxon>
        <taxon>Flavobacteriaceae</taxon>
        <taxon>Gillisia</taxon>
    </lineage>
</organism>
<comment type="caution">
    <text evidence="2">The sequence shown here is derived from an EMBL/GenBank/DDBJ whole genome shotgun (WGS) entry which is preliminary data.</text>
</comment>
<name>A0ABS9EFV3_9FLAO</name>
<keyword evidence="3" id="KW-1185">Reference proteome</keyword>
<sequence>MELHKLNKLIDKYEAGETSLAEEAQLRNYFKSHNVPAHLEEYQDIFNYALIEKKHSSKKKVRIRRSNKYYGLVGVVASLLLMIGIFSFQYYGNNELTTENLGTIEDPVEAYENTKKTLQMVAEVLNSGRKDLEYLKEFNTTKNKFLNN</sequence>
<proteinExistence type="predicted"/>
<keyword evidence="1" id="KW-0812">Transmembrane</keyword>
<reference evidence="2" key="1">
    <citation type="submission" date="2022-01" db="EMBL/GenBank/DDBJ databases">
        <title>Gillisia lutea sp. nov., isolated from marine plastic residues from the Malvarosa beach (Valencia, Spain).</title>
        <authorList>
            <person name="Vidal-Verdu A."/>
            <person name="Molina-Menor E."/>
            <person name="Satari L."/>
            <person name="Pascual J."/>
            <person name="Pereto J."/>
            <person name="Porcar M."/>
        </authorList>
    </citation>
    <scope>NUCLEOTIDE SEQUENCE</scope>
    <source>
        <strain evidence="2">M10.2A</strain>
    </source>
</reference>
<protein>
    <submittedName>
        <fullName evidence="2">Uncharacterized protein</fullName>
    </submittedName>
</protein>
<dbReference type="RefSeq" id="WP_236133919.1">
    <property type="nucleotide sequence ID" value="NZ_JAKGTH010000008.1"/>
</dbReference>
<feature type="transmembrane region" description="Helical" evidence="1">
    <location>
        <begin position="69"/>
        <end position="91"/>
    </location>
</feature>
<dbReference type="EMBL" id="JAKGTH010000008">
    <property type="protein sequence ID" value="MCF4101772.1"/>
    <property type="molecule type" value="Genomic_DNA"/>
</dbReference>
<evidence type="ECO:0000313" key="3">
    <source>
        <dbReference type="Proteomes" id="UP001179363"/>
    </source>
</evidence>